<dbReference type="RefSeq" id="WP_014529506.1">
    <property type="nucleotide sequence ID" value="NZ_BJNJ01000083.1"/>
</dbReference>
<organism evidence="1 2">
    <name type="scientific">Rhizobium meliloti</name>
    <name type="common">Ensifer meliloti</name>
    <name type="synonym">Sinorhizobium meliloti</name>
    <dbReference type="NCBI Taxonomy" id="382"/>
    <lineage>
        <taxon>Bacteria</taxon>
        <taxon>Pseudomonadati</taxon>
        <taxon>Pseudomonadota</taxon>
        <taxon>Alphaproteobacteria</taxon>
        <taxon>Hyphomicrobiales</taxon>
        <taxon>Rhizobiaceae</taxon>
        <taxon>Sinorhizobium/Ensifer group</taxon>
        <taxon>Sinorhizobium</taxon>
    </lineage>
</organism>
<accession>A0AAW9TWG1</accession>
<dbReference type="Proteomes" id="UP000429484">
    <property type="component" value="Unassembled WGS sequence"/>
</dbReference>
<dbReference type="AlphaFoldDB" id="A0AAW9TWG1"/>
<proteinExistence type="predicted"/>
<dbReference type="EMBL" id="WISR01000207">
    <property type="protein sequence ID" value="MQW36052.1"/>
    <property type="molecule type" value="Genomic_DNA"/>
</dbReference>
<gene>
    <name evidence="1" type="ORF">GHK53_25600</name>
</gene>
<reference evidence="1 2" key="1">
    <citation type="journal article" date="2013" name="Genome Biol.">
        <title>Comparative genomics of the core and accessory genomes of 48 Sinorhizobium strains comprising five genospecies.</title>
        <authorList>
            <person name="Sugawara M."/>
            <person name="Epstein B."/>
            <person name="Badgley B.D."/>
            <person name="Unno T."/>
            <person name="Xu L."/>
            <person name="Reese J."/>
            <person name="Gyaneshwar P."/>
            <person name="Denny R."/>
            <person name="Mudge J."/>
            <person name="Bharti A.K."/>
            <person name="Farmer A.D."/>
            <person name="May G.D."/>
            <person name="Woodward J.E."/>
            <person name="Medigue C."/>
            <person name="Vallenet D."/>
            <person name="Lajus A."/>
            <person name="Rouy Z."/>
            <person name="Martinez-Vaz B."/>
            <person name="Tiffin P."/>
            <person name="Young N.D."/>
            <person name="Sadowsky M.J."/>
        </authorList>
    </citation>
    <scope>NUCLEOTIDE SEQUENCE [LARGE SCALE GENOMIC DNA]</scope>
    <source>
        <strain evidence="1 2">N6B1</strain>
    </source>
</reference>
<evidence type="ECO:0000313" key="2">
    <source>
        <dbReference type="Proteomes" id="UP000429484"/>
    </source>
</evidence>
<comment type="caution">
    <text evidence="1">The sequence shown here is derived from an EMBL/GenBank/DDBJ whole genome shotgun (WGS) entry which is preliminary data.</text>
</comment>
<evidence type="ECO:0000313" key="1">
    <source>
        <dbReference type="EMBL" id="MQW36052.1"/>
    </source>
</evidence>
<protein>
    <submittedName>
        <fullName evidence="1">Uncharacterized protein</fullName>
    </submittedName>
</protein>
<sequence length="61" mass="6553">MIPDLTNATPATRAYYAFPEDIRAKAEELAGSPRPMSHLEVLLAIGTAIANEREAAKRGEG</sequence>
<name>A0AAW9TWG1_RHIML</name>